<keyword evidence="2" id="KW-0378">Hydrolase</keyword>
<dbReference type="PANTHER" id="PTHR46825">
    <property type="entry name" value="D-ALANYL-D-ALANINE-CARBOXYPEPTIDASE/ENDOPEPTIDASE AMPH"/>
    <property type="match status" value="1"/>
</dbReference>
<protein>
    <submittedName>
        <fullName evidence="2">Serine hydrolase</fullName>
    </submittedName>
</protein>
<sequence length="621" mass="69335">MNFVRQSTFWRVIFVLHHHFFQNTNHMRIKITNRFKTDSNDASVPKITMFIIIQGMIDRRGFCGKAERIPFLHPAVPVFIALFMGTTVYAQDKTSEIDKIFGWATSATPGCVCAVSQNGKVVVSRAYGSADLERDLPLNPSSIFDAGSVVKQFVAAAILLLVEERKLSLSDDVRKHIPQLPDYGHKITIDHLLTHTSGIRDWTGILPLTAGNEDALTLTLRQRALNFVPGDEWSYSNSGYVLLKEIVARVSGMSFDEFTRKRLFEPLGMKNSAYHTNLREIVKNRSLAYEKDRNGWKTAMKLDNDRGGGGALLTTADDLLIWNDALTNSRLGQYVTEKLHEPATLNNGRKLGYSRGLSFETYQGLREVRHTGGAGGYSTWLGRYPERGLSIAILCNSDAMSTTALAHRIFRLYVPATGAQGADSNLPPIAAEGVDPAGLDLNSKVGLFFKEGTAEPLRLVVDQGRLRVAGGPALVAQAKDRFKRWGAVLEFMSGDEFEVYFLSQDRFELKSIEGKTTRYRRAQLYAPRPDELHAFAGRFGSDEIGSVLQIEPKEDGLIMRLEHSPAKSLELKPIDGDAFQFMGILVRFRRDKDGKVVALDLSNPVVRNIKFTRLSDQTSRK</sequence>
<evidence type="ECO:0000313" key="3">
    <source>
        <dbReference type="Proteomes" id="UP001597469"/>
    </source>
</evidence>
<comment type="caution">
    <text evidence="2">The sequence shown here is derived from an EMBL/GenBank/DDBJ whole genome shotgun (WGS) entry which is preliminary data.</text>
</comment>
<dbReference type="Gene3D" id="3.40.710.10">
    <property type="entry name" value="DD-peptidase/beta-lactamase superfamily"/>
    <property type="match status" value="1"/>
</dbReference>
<organism evidence="2 3">
    <name type="scientific">Spirosoma soli</name>
    <dbReference type="NCBI Taxonomy" id="1770529"/>
    <lineage>
        <taxon>Bacteria</taxon>
        <taxon>Pseudomonadati</taxon>
        <taxon>Bacteroidota</taxon>
        <taxon>Cytophagia</taxon>
        <taxon>Cytophagales</taxon>
        <taxon>Cytophagaceae</taxon>
        <taxon>Spirosoma</taxon>
    </lineage>
</organism>
<keyword evidence="3" id="KW-1185">Reference proteome</keyword>
<name>A0ABW5M697_9BACT</name>
<evidence type="ECO:0000259" key="1">
    <source>
        <dbReference type="Pfam" id="PF00144"/>
    </source>
</evidence>
<proteinExistence type="predicted"/>
<accession>A0ABW5M697</accession>
<dbReference type="InterPro" id="IPR050491">
    <property type="entry name" value="AmpC-like"/>
</dbReference>
<dbReference type="GO" id="GO:0016787">
    <property type="term" value="F:hydrolase activity"/>
    <property type="evidence" value="ECO:0007669"/>
    <property type="project" value="UniProtKB-KW"/>
</dbReference>
<dbReference type="InterPro" id="IPR012338">
    <property type="entry name" value="Beta-lactam/transpept-like"/>
</dbReference>
<dbReference type="EMBL" id="JBHULN010000008">
    <property type="protein sequence ID" value="MFD2571859.1"/>
    <property type="molecule type" value="Genomic_DNA"/>
</dbReference>
<dbReference type="InterPro" id="IPR001466">
    <property type="entry name" value="Beta-lactam-related"/>
</dbReference>
<gene>
    <name evidence="2" type="ORF">ACFSUS_14540</name>
</gene>
<dbReference type="SUPFAM" id="SSF56601">
    <property type="entry name" value="beta-lactamase/transpeptidase-like"/>
    <property type="match status" value="1"/>
</dbReference>
<dbReference type="Pfam" id="PF00144">
    <property type="entry name" value="Beta-lactamase"/>
    <property type="match status" value="1"/>
</dbReference>
<dbReference type="PANTHER" id="PTHR46825:SF9">
    <property type="entry name" value="BETA-LACTAMASE-RELATED DOMAIN-CONTAINING PROTEIN"/>
    <property type="match status" value="1"/>
</dbReference>
<feature type="domain" description="Beta-lactamase-related" evidence="1">
    <location>
        <begin position="105"/>
        <end position="403"/>
    </location>
</feature>
<dbReference type="Proteomes" id="UP001597469">
    <property type="component" value="Unassembled WGS sequence"/>
</dbReference>
<dbReference type="RefSeq" id="WP_381523759.1">
    <property type="nucleotide sequence ID" value="NZ_JBHULN010000008.1"/>
</dbReference>
<reference evidence="3" key="1">
    <citation type="journal article" date="2019" name="Int. J. Syst. Evol. Microbiol.">
        <title>The Global Catalogue of Microorganisms (GCM) 10K type strain sequencing project: providing services to taxonomists for standard genome sequencing and annotation.</title>
        <authorList>
            <consortium name="The Broad Institute Genomics Platform"/>
            <consortium name="The Broad Institute Genome Sequencing Center for Infectious Disease"/>
            <person name="Wu L."/>
            <person name="Ma J."/>
        </authorList>
    </citation>
    <scope>NUCLEOTIDE SEQUENCE [LARGE SCALE GENOMIC DNA]</scope>
    <source>
        <strain evidence="3">KCTC 42805</strain>
    </source>
</reference>
<evidence type="ECO:0000313" key="2">
    <source>
        <dbReference type="EMBL" id="MFD2571859.1"/>
    </source>
</evidence>